<dbReference type="Proteomes" id="UP000245629">
    <property type="component" value="Chromosome 2"/>
</dbReference>
<keyword evidence="2" id="KW-0732">Signal</keyword>
<dbReference type="Gene3D" id="3.10.450.160">
    <property type="entry name" value="inner membrane protein cigr"/>
    <property type="match status" value="1"/>
</dbReference>
<feature type="compositionally biased region" description="Gly residues" evidence="1">
    <location>
        <begin position="32"/>
        <end position="48"/>
    </location>
</feature>
<organism evidence="3 4">
    <name type="scientific">Azospirillum thermophilum</name>
    <dbReference type="NCBI Taxonomy" id="2202148"/>
    <lineage>
        <taxon>Bacteria</taxon>
        <taxon>Pseudomonadati</taxon>
        <taxon>Pseudomonadota</taxon>
        <taxon>Alphaproteobacteria</taxon>
        <taxon>Rhodospirillales</taxon>
        <taxon>Azospirillaceae</taxon>
        <taxon>Azospirillum</taxon>
    </lineage>
</organism>
<evidence type="ECO:0000313" key="3">
    <source>
        <dbReference type="EMBL" id="AWK86527.1"/>
    </source>
</evidence>
<keyword evidence="4" id="KW-1185">Reference proteome</keyword>
<dbReference type="EMBL" id="CP029353">
    <property type="protein sequence ID" value="AWK86527.1"/>
    <property type="molecule type" value="Genomic_DNA"/>
</dbReference>
<gene>
    <name evidence="3" type="ORF">DEW08_10000</name>
</gene>
<reference evidence="4" key="1">
    <citation type="submission" date="2018-05" db="EMBL/GenBank/DDBJ databases">
        <title>Azospirillum thermophila sp. nov., a novel isolated from hot spring.</title>
        <authorList>
            <person name="Zhao Z."/>
        </authorList>
    </citation>
    <scope>NUCLEOTIDE SEQUENCE [LARGE SCALE GENOMIC DNA]</scope>
    <source>
        <strain evidence="4">CFH 70021</strain>
    </source>
</reference>
<evidence type="ECO:0000256" key="2">
    <source>
        <dbReference type="SAM" id="SignalP"/>
    </source>
</evidence>
<proteinExistence type="predicted"/>
<evidence type="ECO:0000313" key="4">
    <source>
        <dbReference type="Proteomes" id="UP000245629"/>
    </source>
</evidence>
<accession>A0A2S2CQD5</accession>
<evidence type="ECO:0000256" key="1">
    <source>
        <dbReference type="SAM" id="MobiDB-lite"/>
    </source>
</evidence>
<feature type="compositionally biased region" description="Basic and acidic residues" evidence="1">
    <location>
        <begin position="49"/>
        <end position="70"/>
    </location>
</feature>
<evidence type="ECO:0008006" key="5">
    <source>
        <dbReference type="Google" id="ProtNLM"/>
    </source>
</evidence>
<dbReference type="RefSeq" id="WP_109326711.1">
    <property type="nucleotide sequence ID" value="NZ_CP029353.1"/>
</dbReference>
<protein>
    <recommendedName>
        <fullName evidence="5">RcnB family protein</fullName>
    </recommendedName>
</protein>
<dbReference type="AlphaFoldDB" id="A0A2S2CQD5"/>
<feature type="region of interest" description="Disordered" evidence="1">
    <location>
        <begin position="21"/>
        <end position="80"/>
    </location>
</feature>
<dbReference type="OrthoDB" id="6433631at2"/>
<sequence length="166" mass="17083">MRKPTTVTLATALTAGLLLGASPAPAEKPDWAGGGQGAGHGGGHGRGQGPDKEAPGGRPDRGPPADRAEPRPPGPGRVSPAEVTVIRGWFEAHPVGVEPLPPGIARKVGRGKPLPPGIAKKMAPVELRQRIPACMTGWECILLGADLLILDAVHDTVADIVRDVVR</sequence>
<feature type="chain" id="PRO_5015397496" description="RcnB family protein" evidence="2">
    <location>
        <begin position="27"/>
        <end position="166"/>
    </location>
</feature>
<dbReference type="KEGG" id="azz:DEW08_10000"/>
<feature type="signal peptide" evidence="2">
    <location>
        <begin position="1"/>
        <end position="26"/>
    </location>
</feature>
<name>A0A2S2CQD5_9PROT</name>